<protein>
    <submittedName>
        <fullName evidence="1">Uncharacterized protein</fullName>
    </submittedName>
</protein>
<evidence type="ECO:0000313" key="1">
    <source>
        <dbReference type="EMBL" id="MXS53910.1"/>
    </source>
</evidence>
<name>A0AAP6V7S5_ENTFL</name>
<gene>
    <name evidence="1" type="ORF">GTI81_14520</name>
</gene>
<sequence>MQRKTSESITCLFRSLNNQIIRKGGERLKYQFLISYFELEVFVAASVKNFQMMEEELLENRIKDYQKNAQKQTTLFYWEMDGEGKEDRDIYHKKRPTPDNAYLLYSEELESEKLVEAEKEAIKIAEKVGTNGFQFMQKNQEIAVFVKLKGNWFWLPLTDLSKVLDFQSPLLSFSKINEGEQFFSSLLKT</sequence>
<proteinExistence type="predicted"/>
<organism evidence="1 2">
    <name type="scientific">Enterococcus faecalis</name>
    <name type="common">Streptococcus faecalis</name>
    <dbReference type="NCBI Taxonomy" id="1351"/>
    <lineage>
        <taxon>Bacteria</taxon>
        <taxon>Bacillati</taxon>
        <taxon>Bacillota</taxon>
        <taxon>Bacilli</taxon>
        <taxon>Lactobacillales</taxon>
        <taxon>Enterococcaceae</taxon>
        <taxon>Enterococcus</taxon>
    </lineage>
</organism>
<accession>A0AAP6V7S5</accession>
<dbReference type="AlphaFoldDB" id="A0AAP6V7S5"/>
<comment type="caution">
    <text evidence="1">The sequence shown here is derived from an EMBL/GenBank/DDBJ whole genome shotgun (WGS) entry which is preliminary data.</text>
</comment>
<dbReference type="EMBL" id="WVTJ01000043">
    <property type="protein sequence ID" value="MXS53910.1"/>
    <property type="molecule type" value="Genomic_DNA"/>
</dbReference>
<dbReference type="Proteomes" id="UP000429730">
    <property type="component" value="Unassembled WGS sequence"/>
</dbReference>
<reference evidence="1 2" key="1">
    <citation type="submission" date="2019-04" db="EMBL/GenBank/DDBJ databases">
        <title>Step-wise assembly of the neonatal virome modulated by breast feeding.</title>
        <authorList>
            <person name="Liang G."/>
            <person name="Bushman F."/>
        </authorList>
    </citation>
    <scope>NUCLEOTIDE SEQUENCE [LARGE SCALE GENOMIC DNA]</scope>
    <source>
        <strain evidence="1 2">E3754</strain>
    </source>
</reference>
<evidence type="ECO:0000313" key="2">
    <source>
        <dbReference type="Proteomes" id="UP000429730"/>
    </source>
</evidence>